<reference evidence="1 2" key="1">
    <citation type="submission" date="2020-05" db="EMBL/GenBank/DDBJ databases">
        <authorList>
            <person name="Vorhees N."/>
            <person name="Tucker A.R."/>
            <person name="Stephan M.R."/>
            <person name="Stalions G.A."/>
            <person name="Riebschleger D.L."/>
            <person name="Petouhoff A.M."/>
            <person name="Paluch K.V."/>
            <person name="Lockett T."/>
            <person name="Koorndyk N.D."/>
            <person name="Koehl A.J."/>
            <person name="Johnson H.K."/>
            <person name="Hood S.A."/>
            <person name="Currier J.K."/>
            <person name="Covert A."/>
            <person name="Bojanowski S.E."/>
            <person name="Bilisko A."/>
            <person name="Bartz C."/>
            <person name="Beck A.M."/>
            <person name="Sievers M.T."/>
            <person name="Stukey J."/>
            <person name="Garlena R.A."/>
            <person name="Russell D.A."/>
            <person name="Pope W.H."/>
            <person name="Jacobs-Sera D."/>
            <person name="Hatfull G.F."/>
        </authorList>
    </citation>
    <scope>NUCLEOTIDE SEQUENCE [LARGE SCALE GENOMIC DNA]</scope>
</reference>
<protein>
    <submittedName>
        <fullName evidence="1">Uncharacterized protein</fullName>
    </submittedName>
</protein>
<evidence type="ECO:0000313" key="2">
    <source>
        <dbReference type="Proteomes" id="UP000510603"/>
    </source>
</evidence>
<dbReference type="RefSeq" id="YP_010109435.1">
    <property type="nucleotide sequence ID" value="NC_055858.1"/>
</dbReference>
<accession>A0A7D5G538</accession>
<dbReference type="KEGG" id="vg:65127715"/>
<dbReference type="Proteomes" id="UP000510603">
    <property type="component" value="Segment"/>
</dbReference>
<dbReference type="GeneID" id="65127715"/>
<keyword evidence="2" id="KW-1185">Reference proteome</keyword>
<dbReference type="EMBL" id="MT522004">
    <property type="protein sequence ID" value="QLF84646.1"/>
    <property type="molecule type" value="Genomic_DNA"/>
</dbReference>
<sequence>MGTKLVTGRPAEPVEGSVVRFTNFGTYPYAAIRVEGLWYLTQGKMARNSPKTWDDLLDWICNWDTLELLH</sequence>
<proteinExistence type="predicted"/>
<evidence type="ECO:0000313" key="1">
    <source>
        <dbReference type="EMBL" id="QLF84646.1"/>
    </source>
</evidence>
<name>A0A7D5G538_9CAUD</name>
<organism evidence="1 2">
    <name type="scientific">Mycobacterium phage Gail</name>
    <dbReference type="NCBI Taxonomy" id="2743994"/>
    <lineage>
        <taxon>Viruses</taxon>
        <taxon>Duplodnaviria</taxon>
        <taxon>Heunggongvirae</taxon>
        <taxon>Uroviricota</taxon>
        <taxon>Caudoviricetes</taxon>
        <taxon>Luchadorvirus</taxon>
        <taxon>Luchadorvirus gail</taxon>
        <taxon>Lucadorvirus gail</taxon>
    </lineage>
</organism>
<gene>
    <name evidence="1" type="primary">83</name>
    <name evidence="1" type="ORF">SEA_GAIL_83</name>
</gene>